<keyword evidence="3" id="KW-1185">Reference proteome</keyword>
<feature type="domain" description="5'-Nucleotidase C-terminal" evidence="1">
    <location>
        <begin position="64"/>
        <end position="208"/>
    </location>
</feature>
<evidence type="ECO:0000313" key="2">
    <source>
        <dbReference type="EMBL" id="MCF2563083.1"/>
    </source>
</evidence>
<comment type="caution">
    <text evidence="2">The sequence shown here is derived from an EMBL/GenBank/DDBJ whole genome shotgun (WGS) entry which is preliminary data.</text>
</comment>
<dbReference type="PROSITE" id="PS51257">
    <property type="entry name" value="PROKAR_LIPOPROTEIN"/>
    <property type="match status" value="1"/>
</dbReference>
<dbReference type="InterPro" id="IPR008334">
    <property type="entry name" value="5'-Nucleotdase_C"/>
</dbReference>
<proteinExistence type="predicted"/>
<dbReference type="Proteomes" id="UP001200470">
    <property type="component" value="Unassembled WGS sequence"/>
</dbReference>
<evidence type="ECO:0000313" key="3">
    <source>
        <dbReference type="Proteomes" id="UP001200470"/>
    </source>
</evidence>
<sequence length="253" mass="27833">MKKILITFAAATIMVSACHTGYQVASVERQRILVDARYDVHPDKKAVGFLAPYKQTVDSVMGPVVGRSSHYMTAQRPEGDLSNLLADILVWAGESYGEQPVFAVYNMGGVRAALPKGEVTYGDVLDVAPFENKIAFATLSGADVLQLFREIARVGGEGLSHSVRLVISRKGELLDATINGEPIDPAKDYRITTIDYLLGGTDNMTAFKKCRNINSPQNAENNSRFVIMNYFREQTRLGREVDAKIEGRVTVKD</sequence>
<dbReference type="EMBL" id="JADYTN010000004">
    <property type="protein sequence ID" value="MCF2563083.1"/>
    <property type="molecule type" value="Genomic_DNA"/>
</dbReference>
<organism evidence="2 3">
    <name type="scientific">Xylanibacter brevis</name>
    <dbReference type="NCBI Taxonomy" id="83231"/>
    <lineage>
        <taxon>Bacteria</taxon>
        <taxon>Pseudomonadati</taxon>
        <taxon>Bacteroidota</taxon>
        <taxon>Bacteroidia</taxon>
        <taxon>Bacteroidales</taxon>
        <taxon>Prevotellaceae</taxon>
        <taxon>Xylanibacter</taxon>
    </lineage>
</organism>
<dbReference type="InterPro" id="IPR006179">
    <property type="entry name" value="5_nucleotidase/apyrase"/>
</dbReference>
<gene>
    <name evidence="2" type="ORF">I6E12_03020</name>
</gene>
<evidence type="ECO:0000259" key="1">
    <source>
        <dbReference type="Pfam" id="PF02872"/>
    </source>
</evidence>
<dbReference type="Gene3D" id="3.90.780.10">
    <property type="entry name" value="5'-Nucleotidase, C-terminal domain"/>
    <property type="match status" value="1"/>
</dbReference>
<dbReference type="PANTHER" id="PTHR11575">
    <property type="entry name" value="5'-NUCLEOTIDASE-RELATED"/>
    <property type="match status" value="1"/>
</dbReference>
<dbReference type="PANTHER" id="PTHR11575:SF22">
    <property type="entry name" value="ADL392WP"/>
    <property type="match status" value="1"/>
</dbReference>
<dbReference type="RefSeq" id="WP_094446579.1">
    <property type="nucleotide sequence ID" value="NZ_JADYTN010000004.1"/>
</dbReference>
<dbReference type="Pfam" id="PF02872">
    <property type="entry name" value="5_nucleotid_C"/>
    <property type="match status" value="1"/>
</dbReference>
<protein>
    <submittedName>
        <fullName evidence="2">5'-nucleotidase C-terminal domain-containing protein</fullName>
    </submittedName>
</protein>
<name>A0ABS9CDM9_9BACT</name>
<dbReference type="SUPFAM" id="SSF55816">
    <property type="entry name" value="5'-nucleotidase (syn. UDP-sugar hydrolase), C-terminal domain"/>
    <property type="match status" value="1"/>
</dbReference>
<reference evidence="2 3" key="1">
    <citation type="submission" date="2020-12" db="EMBL/GenBank/DDBJ databases">
        <title>Whole genome sequences of gut porcine anaerobes.</title>
        <authorList>
            <person name="Kubasova T."/>
            <person name="Jahodarova E."/>
            <person name="Rychlik I."/>
        </authorList>
    </citation>
    <scope>NUCLEOTIDE SEQUENCE [LARGE SCALE GENOMIC DNA]</scope>
    <source>
        <strain evidence="2 3">An925</strain>
    </source>
</reference>
<dbReference type="InterPro" id="IPR036907">
    <property type="entry name" value="5'-Nucleotdase_C_sf"/>
</dbReference>
<accession>A0ABS9CDM9</accession>